<sequence>MEGINSDKRKKICIVSENLGALLVDDDLPTLTLSKVTKNQVAKGERHTHGLKWDGYGFDPNQTMLEMLEMEVDMNL</sequence>
<reference evidence="1" key="2">
    <citation type="submission" date="2023-02" db="EMBL/GenBank/DDBJ databases">
        <authorList>
            <person name="Swenson N.G."/>
            <person name="Wegrzyn J.L."/>
            <person name="Mcevoy S.L."/>
        </authorList>
    </citation>
    <scope>NUCLEOTIDE SEQUENCE</scope>
    <source>
        <strain evidence="1">91603</strain>
        <tissue evidence="1">Leaf</tissue>
    </source>
</reference>
<gene>
    <name evidence="1" type="ORF">LWI28_022250</name>
</gene>
<dbReference type="AlphaFoldDB" id="A0AAD5J108"/>
<organism evidence="1 2">
    <name type="scientific">Acer negundo</name>
    <name type="common">Box elder</name>
    <dbReference type="NCBI Taxonomy" id="4023"/>
    <lineage>
        <taxon>Eukaryota</taxon>
        <taxon>Viridiplantae</taxon>
        <taxon>Streptophyta</taxon>
        <taxon>Embryophyta</taxon>
        <taxon>Tracheophyta</taxon>
        <taxon>Spermatophyta</taxon>
        <taxon>Magnoliopsida</taxon>
        <taxon>eudicotyledons</taxon>
        <taxon>Gunneridae</taxon>
        <taxon>Pentapetalae</taxon>
        <taxon>rosids</taxon>
        <taxon>malvids</taxon>
        <taxon>Sapindales</taxon>
        <taxon>Sapindaceae</taxon>
        <taxon>Hippocastanoideae</taxon>
        <taxon>Acereae</taxon>
        <taxon>Acer</taxon>
    </lineage>
</organism>
<name>A0AAD5J108_ACENE</name>
<keyword evidence="2" id="KW-1185">Reference proteome</keyword>
<evidence type="ECO:0000313" key="1">
    <source>
        <dbReference type="EMBL" id="KAI9182116.1"/>
    </source>
</evidence>
<accession>A0AAD5J108</accession>
<comment type="caution">
    <text evidence="1">The sequence shown here is derived from an EMBL/GenBank/DDBJ whole genome shotgun (WGS) entry which is preliminary data.</text>
</comment>
<evidence type="ECO:0000313" key="2">
    <source>
        <dbReference type="Proteomes" id="UP001064489"/>
    </source>
</evidence>
<reference evidence="1" key="1">
    <citation type="journal article" date="2022" name="Plant J.">
        <title>Strategies of tolerance reflected in two North American maple genomes.</title>
        <authorList>
            <person name="McEvoy S.L."/>
            <person name="Sezen U.U."/>
            <person name="Trouern-Trend A."/>
            <person name="McMahon S.M."/>
            <person name="Schaberg P.G."/>
            <person name="Yang J."/>
            <person name="Wegrzyn J.L."/>
            <person name="Swenson N.G."/>
        </authorList>
    </citation>
    <scope>NUCLEOTIDE SEQUENCE</scope>
    <source>
        <strain evidence="1">91603</strain>
    </source>
</reference>
<proteinExistence type="predicted"/>
<dbReference type="EMBL" id="JAJSOW010000101">
    <property type="protein sequence ID" value="KAI9182116.1"/>
    <property type="molecule type" value="Genomic_DNA"/>
</dbReference>
<protein>
    <submittedName>
        <fullName evidence="1">Uncharacterized protein</fullName>
    </submittedName>
</protein>
<dbReference type="Proteomes" id="UP001064489">
    <property type="component" value="Chromosome 4"/>
</dbReference>